<dbReference type="SUPFAM" id="SSF161098">
    <property type="entry name" value="MetI-like"/>
    <property type="match status" value="1"/>
</dbReference>
<protein>
    <submittedName>
        <fullName evidence="9">Unannotated protein</fullName>
    </submittedName>
</protein>
<evidence type="ECO:0000256" key="7">
    <source>
        <dbReference type="SAM" id="Phobius"/>
    </source>
</evidence>
<dbReference type="InterPro" id="IPR000515">
    <property type="entry name" value="MetI-like"/>
</dbReference>
<dbReference type="Pfam" id="PF00528">
    <property type="entry name" value="BPD_transp_1"/>
    <property type="match status" value="1"/>
</dbReference>
<name>A0A6J6JR05_9ZZZZ</name>
<evidence type="ECO:0000256" key="5">
    <source>
        <dbReference type="ARBA" id="ARBA00022989"/>
    </source>
</evidence>
<dbReference type="InterPro" id="IPR050901">
    <property type="entry name" value="BP-dep_ABC_trans_perm"/>
</dbReference>
<dbReference type="PANTHER" id="PTHR32243:SF18">
    <property type="entry name" value="INNER MEMBRANE ABC TRANSPORTER PERMEASE PROTEIN YCJP"/>
    <property type="match status" value="1"/>
</dbReference>
<dbReference type="EMBL" id="CAEZWA010000010">
    <property type="protein sequence ID" value="CAB4638433.1"/>
    <property type="molecule type" value="Genomic_DNA"/>
</dbReference>
<accession>A0A6J6JR05</accession>
<dbReference type="PANTHER" id="PTHR32243">
    <property type="entry name" value="MALTOSE TRANSPORT SYSTEM PERMEASE-RELATED"/>
    <property type="match status" value="1"/>
</dbReference>
<evidence type="ECO:0000256" key="6">
    <source>
        <dbReference type="ARBA" id="ARBA00023136"/>
    </source>
</evidence>
<evidence type="ECO:0000313" key="9">
    <source>
        <dbReference type="EMBL" id="CAB4638433.1"/>
    </source>
</evidence>
<feature type="domain" description="ABC transmembrane type-1" evidence="8">
    <location>
        <begin position="83"/>
        <end position="274"/>
    </location>
</feature>
<dbReference type="PROSITE" id="PS50928">
    <property type="entry name" value="ABC_TM1"/>
    <property type="match status" value="1"/>
</dbReference>
<gene>
    <name evidence="9" type="ORF">UFOPK2165_00107</name>
</gene>
<keyword evidence="2" id="KW-0813">Transport</keyword>
<feature type="transmembrane region" description="Helical" evidence="7">
    <location>
        <begin position="253"/>
        <end position="279"/>
    </location>
</feature>
<keyword evidence="6 7" id="KW-0472">Membrane</keyword>
<proteinExistence type="predicted"/>
<sequence length="288" mass="31431">MTTISSMKRPLLENLLKWFKKLPNFASQAAVTVVVFAPMYWILISSFKGPEEIIRSEPTFWPESWTFGNFERLFTSTKYLVFLGNSLFLSIATAVVTVVVSLAAAYGLYRIKVPGSGRIAGVILLAYMIPGTLLIVPLHQTLSSFGLIDSLSALLLLNVAFTAPFSTWLLRGFILSIPSDLDDAAAIDGAGPVRTMFDIVLPLLRPGIATVAVYSFVFSWTEFVFASQFVSRQELQTLPIGLSAIIGQYTVDWGLVLAGVILTMVPAVFIFLLVGRYFVGGLIAGATK</sequence>
<reference evidence="9" key="1">
    <citation type="submission" date="2020-05" db="EMBL/GenBank/DDBJ databases">
        <authorList>
            <person name="Chiriac C."/>
            <person name="Salcher M."/>
            <person name="Ghai R."/>
            <person name="Kavagutti S V."/>
        </authorList>
    </citation>
    <scope>NUCLEOTIDE SEQUENCE</scope>
</reference>
<dbReference type="InterPro" id="IPR035906">
    <property type="entry name" value="MetI-like_sf"/>
</dbReference>
<evidence type="ECO:0000256" key="2">
    <source>
        <dbReference type="ARBA" id="ARBA00022448"/>
    </source>
</evidence>
<comment type="subcellular location">
    <subcellularLocation>
        <location evidence="1">Cell membrane</location>
        <topology evidence="1">Multi-pass membrane protein</topology>
    </subcellularLocation>
</comment>
<dbReference type="Gene3D" id="1.10.3720.10">
    <property type="entry name" value="MetI-like"/>
    <property type="match status" value="1"/>
</dbReference>
<evidence type="ECO:0000259" key="8">
    <source>
        <dbReference type="PROSITE" id="PS50928"/>
    </source>
</evidence>
<feature type="transmembrane region" description="Helical" evidence="7">
    <location>
        <begin position="21"/>
        <end position="43"/>
    </location>
</feature>
<evidence type="ECO:0000256" key="4">
    <source>
        <dbReference type="ARBA" id="ARBA00022692"/>
    </source>
</evidence>
<evidence type="ECO:0000256" key="3">
    <source>
        <dbReference type="ARBA" id="ARBA00022475"/>
    </source>
</evidence>
<feature type="transmembrane region" description="Helical" evidence="7">
    <location>
        <begin position="151"/>
        <end position="170"/>
    </location>
</feature>
<dbReference type="GO" id="GO:0055085">
    <property type="term" value="P:transmembrane transport"/>
    <property type="evidence" value="ECO:0007669"/>
    <property type="project" value="InterPro"/>
</dbReference>
<organism evidence="9">
    <name type="scientific">freshwater metagenome</name>
    <dbReference type="NCBI Taxonomy" id="449393"/>
    <lineage>
        <taxon>unclassified sequences</taxon>
        <taxon>metagenomes</taxon>
        <taxon>ecological metagenomes</taxon>
    </lineage>
</organism>
<evidence type="ECO:0000256" key="1">
    <source>
        <dbReference type="ARBA" id="ARBA00004651"/>
    </source>
</evidence>
<feature type="transmembrane region" description="Helical" evidence="7">
    <location>
        <begin position="119"/>
        <end position="139"/>
    </location>
</feature>
<feature type="transmembrane region" description="Helical" evidence="7">
    <location>
        <begin position="203"/>
        <end position="221"/>
    </location>
</feature>
<dbReference type="CDD" id="cd06261">
    <property type="entry name" value="TM_PBP2"/>
    <property type="match status" value="1"/>
</dbReference>
<keyword evidence="3" id="KW-1003">Cell membrane</keyword>
<keyword evidence="4 7" id="KW-0812">Transmembrane</keyword>
<feature type="transmembrane region" description="Helical" evidence="7">
    <location>
        <begin position="79"/>
        <end position="107"/>
    </location>
</feature>
<keyword evidence="5 7" id="KW-1133">Transmembrane helix</keyword>
<dbReference type="GO" id="GO:0005886">
    <property type="term" value="C:plasma membrane"/>
    <property type="evidence" value="ECO:0007669"/>
    <property type="project" value="UniProtKB-SubCell"/>
</dbReference>
<dbReference type="AlphaFoldDB" id="A0A6J6JR05"/>